<protein>
    <submittedName>
        <fullName evidence="1">PAP2 superfamily protein</fullName>
    </submittedName>
</protein>
<dbReference type="EMBL" id="BK010602">
    <property type="protein sequence ID" value="DAC75307.1"/>
    <property type="molecule type" value="Genomic_DNA"/>
</dbReference>
<reference evidence="1" key="4">
    <citation type="journal article" date="2016" name="Sci. Rep.">
        <title>Genomic epidemiology and global diversity of the emerging bacterial pathogen Elizabethkingia anophelis.</title>
        <authorList>
            <person name="Breurec S."/>
            <person name="Criscuolo A."/>
            <person name="Diancourt L."/>
            <person name="Rendueles O."/>
            <person name="Vandenbogaert M."/>
            <person name="Passet V."/>
            <person name="Caro V."/>
            <person name="Rocha E.P."/>
            <person name="Touchon M."/>
            <person name="Brisse S."/>
        </authorList>
    </citation>
    <scope>NUCLEOTIDE SEQUENCE</scope>
</reference>
<evidence type="ECO:0000313" key="1">
    <source>
        <dbReference type="EMBL" id="DAC75307.1"/>
    </source>
</evidence>
<reference evidence="1" key="1">
    <citation type="journal article" date="2014" name="Genome Biol. Evol.">
        <title>Comparative genomic analysis of malaria mosquito vector-associated novel pathogen Elizabethkingia anophelis.</title>
        <authorList>
            <person name="Teo J."/>
            <person name="Tan S.Y."/>
            <person name="Liu Y."/>
            <person name="Tay M."/>
            <person name="Ding Y."/>
            <person name="Li Y."/>
            <person name="Kjelleberg S."/>
            <person name="Givskov M."/>
            <person name="Lin R.T."/>
            <person name="Yang L."/>
        </authorList>
    </citation>
    <scope>NUCLEOTIDE SEQUENCE</scope>
</reference>
<dbReference type="PANTHER" id="PTHR14969:SF13">
    <property type="entry name" value="AT30094P"/>
    <property type="match status" value="1"/>
</dbReference>
<dbReference type="Pfam" id="PF01569">
    <property type="entry name" value="PAP2"/>
    <property type="match status" value="1"/>
</dbReference>
<accession>A0A455ZEN8</accession>
<dbReference type="CDD" id="cd03394">
    <property type="entry name" value="PAP2_like_5"/>
    <property type="match status" value="1"/>
</dbReference>
<reference evidence="1" key="7">
    <citation type="journal article" date="2017" name="Sci. Rep.">
        <title>Genomic features, phylogenetic relationships, and comparative genomics of Elizabethkingia anophelis strain EM361-97 isolated in Taiwan.</title>
        <authorList>
            <person name="Lin J.N."/>
            <person name="Lai C.H."/>
            <person name="Yang C.H."/>
            <person name="Huang Y.H."/>
            <person name="Lin H.H."/>
        </authorList>
    </citation>
    <scope>NUCLEOTIDE SEQUENCE</scope>
</reference>
<dbReference type="SUPFAM" id="SSF48317">
    <property type="entry name" value="Acid phosphatase/Vanadium-dependent haloperoxidase"/>
    <property type="match status" value="1"/>
</dbReference>
<reference evidence="1" key="3">
    <citation type="journal article" date="2016" name="Genome Announc.">
        <title>Complete Genome Sequences of Four Strains from the 2015-2016 Elizabethkingia anophelis Outbreak.</title>
        <authorList>
            <person name="Nicholson A.C."/>
            <person name="Whitney A.M."/>
            <person name="Emery B.D."/>
            <person name="Bell M.E."/>
            <person name="Gartin J.T."/>
            <person name="Humrighouse B.W."/>
            <person name="Loparev V.N."/>
            <person name="Batra D."/>
            <person name="Sheth M."/>
            <person name="Rowe L.A."/>
            <person name="Juieng P."/>
            <person name="Knipe K."/>
            <person name="Gulvik C."/>
            <person name="McQuiston J.R."/>
        </authorList>
    </citation>
    <scope>NUCLEOTIDE SEQUENCE</scope>
</reference>
<dbReference type="InterPro" id="IPR036938">
    <property type="entry name" value="PAP2/HPO_sf"/>
</dbReference>
<gene>
    <name evidence="1" type="primary">ICEEaII(8)_FMS-007_63112_64476</name>
</gene>
<organism evidence="1">
    <name type="scientific">Elizabethkingia anophelis</name>
    <dbReference type="NCBI Taxonomy" id="1117645"/>
    <lineage>
        <taxon>Bacteria</taxon>
        <taxon>Pseudomonadati</taxon>
        <taxon>Bacteroidota</taxon>
        <taxon>Flavobacteriia</taxon>
        <taxon>Flavobacteriales</taxon>
        <taxon>Weeksellaceae</taxon>
        <taxon>Elizabethkingia</taxon>
    </lineage>
</organism>
<dbReference type="SMART" id="SM00014">
    <property type="entry name" value="acidPPc"/>
    <property type="match status" value="1"/>
</dbReference>
<dbReference type="RefSeq" id="WP_034848855.1">
    <property type="nucleotide sequence ID" value="NZ_CP069277.1"/>
</dbReference>
<reference evidence="1" key="6">
    <citation type="journal article" date="2017" name="Nat. Commun.">
        <title>Evolutionary dynamics and genomic features of the Elizabethkingia anophelis 2015 to 2016 Wisconsin outbreak strain.</title>
        <authorList>
            <person name="Perrin A."/>
            <person name="Larsonneur E."/>
            <person name="Nicholson A.C."/>
            <person name="Edwards D.J."/>
            <person name="Gundlach K.M."/>
            <person name="Whitney A.M."/>
            <person name="Gulvik C.A."/>
            <person name="Bell M.E."/>
            <person name="Rendueles O."/>
            <person name="Cury J."/>
            <person name="Hugon P."/>
            <person name="Clermont D."/>
            <person name="Enouf V."/>
            <person name="Loparev V."/>
            <person name="Juieng P."/>
            <person name="Monson T."/>
            <person name="Warshauer D."/>
            <person name="Elbadawi L.I."/>
            <person name="Walters M.S."/>
            <person name="Crist M.B."/>
            <person name="Noble-Wang J."/>
            <person name="Borlaug G."/>
            <person name="Rocha E.P.C."/>
            <person name="Criscuolo A."/>
            <person name="Touchon M."/>
            <person name="Davis J.P."/>
            <person name="Holt K.E."/>
            <person name="McQuiston J.R."/>
            <person name="Brisse S."/>
        </authorList>
    </citation>
    <scope>NUCLEOTIDE SEQUENCE</scope>
</reference>
<dbReference type="PANTHER" id="PTHR14969">
    <property type="entry name" value="SPHINGOSINE-1-PHOSPHATE PHOSPHOHYDROLASE"/>
    <property type="match status" value="1"/>
</dbReference>
<name>A0A455ZEN8_9FLAO</name>
<dbReference type="Gene3D" id="1.20.144.10">
    <property type="entry name" value="Phosphatidic acid phosphatase type 2/haloperoxidase"/>
    <property type="match status" value="1"/>
</dbReference>
<sequence>MKKVYLVAGIALFTLSSAQTDTIKSDTAVQTKPLICSSSHSIENNLKFFQKYWVKKSVAPGILFTASVAAWNQKEQIREDRNRYLPNFKMHYDDYLQYAPAATVYGLKLAGIKGRNNIGRTSLSYATSLAIMAILVNSIKYTAKVERPDGSRRNSFPSGHSAMAFTNAAFLDKEYGLVNPAYSIAGYSAATFTGLGRALNNRHWLPDILAGAGIGILSTELGYFFIDKIFKNKGDNMGLLSKIEGNGNPSFLALKSGASISISNLLNESGLSDRKTVGLEAGLEGAYFFSKNWGIGADFNISTFPIRGEHLKIDDTEVTDIKTESLGFLNIMAGPYFAYNFSNKWQLMLKVTAGYSKAANGKVFLKDNDPAISQRYYKIATYRPSKSIMMGTGISLTYKITSQLGITVYNDIHFTNAVIKYYYNQPGNNIEKLDSLSRENISYLTPGVKLTAFF</sequence>
<reference evidence="1" key="5">
    <citation type="journal article" date="2017" name="Genome Announc.">
        <title>Complete Circularized Genome Sequences of Four Strains of Elizabethkingia anophelis, Including Two Novel Strains Isolated from Wild-Caught Anopheles sinensis.</title>
        <authorList>
            <person name="Pei D."/>
            <person name="Nicholson A.C."/>
            <person name="Jiang J."/>
            <person name="Chen H."/>
            <person name="Whitney A.M."/>
            <person name="Villarma A."/>
            <person name="Bell M."/>
            <person name="Humrighouse B."/>
            <person name="Rowe L.A."/>
            <person name="Sheth M."/>
            <person name="Batra D."/>
            <person name="Juieng P."/>
            <person name="Loparev V.N."/>
            <person name="McQuiston J.R."/>
            <person name="Lan Y."/>
            <person name="Ma Y."/>
            <person name="Xu J."/>
        </authorList>
    </citation>
    <scope>NUCLEOTIDE SEQUENCE</scope>
</reference>
<proteinExistence type="predicted"/>
<dbReference type="InterPro" id="IPR000326">
    <property type="entry name" value="PAP2/HPO"/>
</dbReference>
<reference evidence="1" key="8">
    <citation type="journal article" date="2018" name="J. ISSAAS">
        <title>In Silico Identification of Three Types of Integrative and Conjugative Elements (ICEs) in Elizabethkingia anophelis Strains Isolated from Around the World.</title>
        <authorList>
            <person name="Xu J."/>
            <person name="Pei D."/>
            <person name="Nicholson A."/>
            <person name="Lan Y."/>
            <person name="Xia Q."/>
        </authorList>
    </citation>
    <scope>NUCLEOTIDE SEQUENCE</scope>
</reference>
<reference evidence="1" key="2">
    <citation type="journal article" date="2014" name="PLoS ONE">
        <title>Insights from the genome annotation of Elizabethkingia anophelis from the malaria vector Anopheles gambiae.</title>
        <authorList>
            <person name="Kukutla P."/>
            <person name="Lindberg B.G."/>
            <person name="Pei D."/>
            <person name="Rayl M."/>
            <person name="Yu W."/>
            <person name="Steritz M."/>
            <person name="Faye I."/>
            <person name="Xu J."/>
        </authorList>
    </citation>
    <scope>NUCLEOTIDE SEQUENCE</scope>
</reference>
<dbReference type="AlphaFoldDB" id="A0A455ZEN8"/>